<organism evidence="2">
    <name type="scientific">termite gut metagenome</name>
    <dbReference type="NCBI Taxonomy" id="433724"/>
    <lineage>
        <taxon>unclassified sequences</taxon>
        <taxon>metagenomes</taxon>
        <taxon>organismal metagenomes</taxon>
    </lineage>
</organism>
<evidence type="ECO:0000259" key="1">
    <source>
        <dbReference type="PROSITE" id="PS50966"/>
    </source>
</evidence>
<gene>
    <name evidence="2" type="ORF">EZS27_014931</name>
</gene>
<comment type="caution">
    <text evidence="2">The sequence shown here is derived from an EMBL/GenBank/DDBJ whole genome shotgun (WGS) entry which is preliminary data.</text>
</comment>
<feature type="domain" description="SWIM-type" evidence="1">
    <location>
        <begin position="48"/>
        <end position="85"/>
    </location>
</feature>
<dbReference type="GO" id="GO:0008270">
    <property type="term" value="F:zinc ion binding"/>
    <property type="evidence" value="ECO:0007669"/>
    <property type="project" value="InterPro"/>
</dbReference>
<evidence type="ECO:0000313" key="2">
    <source>
        <dbReference type="EMBL" id="KAA6336940.1"/>
    </source>
</evidence>
<proteinExistence type="predicted"/>
<dbReference type="EMBL" id="SNRY01000745">
    <property type="protein sequence ID" value="KAA6336940.1"/>
    <property type="molecule type" value="Genomic_DNA"/>
</dbReference>
<protein>
    <recommendedName>
        <fullName evidence="1">SWIM-type domain-containing protein</fullName>
    </recommendedName>
</protein>
<accession>A0A5J4RUY3</accession>
<sequence>MQLHDFDKHIPNPIYLRGKDYYADDLIEDVEHKYPDLWSANIEGTDLYQVEIELDGDDIVSWNCDCPYDYGDICKHVVAFLLYIRNNRKEHPLTIEAPPPTPQQIQITELLKYVETKELIAFLSQYADEHNDFYQALESRFHPKKNAGFLKNYAKDIQRCFKVRGSSYDRYGYSSGAEDIAANLHPFIEKAKFLIGQHCPEEAAAISLQIIKDIGDDYEEYEDDDGSLGNVCQEASEVLTGIIENDASKELLDVLMREISLLIKNHNYDNYSLANIDRLLCMVSLKTSNVEGGVRIIDEVLKAESDSFRTHSLVISKIELLESAGQYEQAESTISHYLYLPEIREIRLKKYIENNLYEEARALIDEGIAIAQKQNHSGTVSDWKDKKLSVYQLMGNNEKVIELAEDLFITGRDGMKYYHALKNVIPSEKWASFLDDLLKKTEKQSPWSSSSIFAQIYIEEKYWDRLISFVEKNIRLGKYASLENYETYLKSQYPERMLEFYRSQVLDYAEKNMGRDHYQYVASVLKKMKTYSGGVEIVNSIVSHFKNIYFKRRAMMEELGGC</sequence>
<dbReference type="InterPro" id="IPR007527">
    <property type="entry name" value="Znf_SWIM"/>
</dbReference>
<dbReference type="Pfam" id="PF04434">
    <property type="entry name" value="SWIM"/>
    <property type="match status" value="1"/>
</dbReference>
<dbReference type="PROSITE" id="PS50966">
    <property type="entry name" value="ZF_SWIM"/>
    <property type="match status" value="1"/>
</dbReference>
<reference evidence="2" key="1">
    <citation type="submission" date="2019-03" db="EMBL/GenBank/DDBJ databases">
        <title>Single cell metagenomics reveals metabolic interactions within the superorganism composed of flagellate Streblomastix strix and complex community of Bacteroidetes bacteria on its surface.</title>
        <authorList>
            <person name="Treitli S.C."/>
            <person name="Kolisko M."/>
            <person name="Husnik F."/>
            <person name="Keeling P."/>
            <person name="Hampl V."/>
        </authorList>
    </citation>
    <scope>NUCLEOTIDE SEQUENCE</scope>
    <source>
        <strain evidence="2">STM</strain>
    </source>
</reference>
<dbReference type="AlphaFoldDB" id="A0A5J4RUY3"/>
<name>A0A5J4RUY3_9ZZZZ</name>